<gene>
    <name evidence="3" type="ORF">BA177_15150</name>
</gene>
<feature type="domain" description="DUF7939" evidence="2">
    <location>
        <begin position="452"/>
        <end position="532"/>
    </location>
</feature>
<sequence length="553" mass="60420">MARRLLQTTFALLMSAAIVPAMAAVVASVDRPEVELNESFTLKITVDTAIDVEPDVAALETDFYIGTRSHMSNTTIVNGQISRSRTWTYVLMAKREGDLVIPPVTVANERSEPLEIFVKPVTSDAPGEADIFITAEADLGEAYVQSQILYTLKVYRAVSTRQPRLSEPEISGVDVLVEMAGDERSYDAILNGKAYNVVERVYALFPQASGELNIAPVRFEARVLRDGRITGRKVFRSEPVSISVQPIPPPPATHPNAVWLPAHSVELSEDWSREPGDLPAGEPITRHITVTALGQLSTQIPVIEPESTSELKIYPDKPELSVVAVPRGILATRSEQYAMIGVNAGPIELPAVELPWWDIAASEWKIASLPARTLQIKPSAIALPQQPVAVTDEPSSEVETVYVDDPFWQRISEGLAVAWLLTLCAWWWSRRSPGAEISKEPPAMPLHKQQSRCLKAARKAATDGDSAGVQAALLEWARLEWPQNTPRSIGAIAERVTAPLSDELRAMAASRYGRDAAGFDTAALAKALRTVTVRKEALEQREDDGLPPLMPAG</sequence>
<accession>A0A193LIP5</accession>
<dbReference type="AlphaFoldDB" id="A0A193LIP5"/>
<dbReference type="KEGG" id="woc:BA177_15150"/>
<evidence type="ECO:0000256" key="1">
    <source>
        <dbReference type="SAM" id="SignalP"/>
    </source>
</evidence>
<organism evidence="3 4">
    <name type="scientific">Woeseia oceani</name>
    <dbReference type="NCBI Taxonomy" id="1548547"/>
    <lineage>
        <taxon>Bacteria</taxon>
        <taxon>Pseudomonadati</taxon>
        <taxon>Pseudomonadota</taxon>
        <taxon>Gammaproteobacteria</taxon>
        <taxon>Woeseiales</taxon>
        <taxon>Woeseiaceae</taxon>
        <taxon>Woeseia</taxon>
    </lineage>
</organism>
<name>A0A193LIP5_9GAMM</name>
<evidence type="ECO:0000313" key="4">
    <source>
        <dbReference type="Proteomes" id="UP000092695"/>
    </source>
</evidence>
<dbReference type="EMBL" id="CP016268">
    <property type="protein sequence ID" value="ANO52346.1"/>
    <property type="molecule type" value="Genomic_DNA"/>
</dbReference>
<keyword evidence="4" id="KW-1185">Reference proteome</keyword>
<dbReference type="Pfam" id="PF25607">
    <property type="entry name" value="DUF7939"/>
    <property type="match status" value="1"/>
</dbReference>
<keyword evidence="1" id="KW-0732">Signal</keyword>
<dbReference type="Pfam" id="PF13584">
    <property type="entry name" value="BatD"/>
    <property type="match status" value="1"/>
</dbReference>
<dbReference type="STRING" id="1548547.BA177_15150"/>
<reference evidence="3 4" key="1">
    <citation type="submission" date="2016-06" db="EMBL/GenBank/DDBJ databases">
        <title>Complete genome sequence of a deep-branching marine Gamma Proteobacterium Woeseia oceani type strain XK5.</title>
        <authorList>
            <person name="Mu D."/>
            <person name="Du Z."/>
        </authorList>
    </citation>
    <scope>NUCLEOTIDE SEQUENCE [LARGE SCALE GENOMIC DNA]</scope>
    <source>
        <strain evidence="3 4">XK5</strain>
    </source>
</reference>
<evidence type="ECO:0000313" key="3">
    <source>
        <dbReference type="EMBL" id="ANO52346.1"/>
    </source>
</evidence>
<dbReference type="InterPro" id="IPR057699">
    <property type="entry name" value="DUF7939"/>
</dbReference>
<feature type="signal peptide" evidence="1">
    <location>
        <begin position="1"/>
        <end position="23"/>
    </location>
</feature>
<dbReference type="PANTHER" id="PTHR40940">
    <property type="entry name" value="PROTEIN BATD-RELATED"/>
    <property type="match status" value="1"/>
</dbReference>
<dbReference type="Proteomes" id="UP000092695">
    <property type="component" value="Chromosome"/>
</dbReference>
<evidence type="ECO:0000259" key="2">
    <source>
        <dbReference type="Pfam" id="PF25607"/>
    </source>
</evidence>
<protein>
    <recommendedName>
        <fullName evidence="2">DUF7939 domain-containing protein</fullName>
    </recommendedName>
</protein>
<proteinExistence type="predicted"/>
<dbReference type="InterPro" id="IPR025738">
    <property type="entry name" value="BatD"/>
</dbReference>
<feature type="chain" id="PRO_5008260284" description="DUF7939 domain-containing protein" evidence="1">
    <location>
        <begin position="24"/>
        <end position="553"/>
    </location>
</feature>
<dbReference type="PANTHER" id="PTHR40940:SF1">
    <property type="entry name" value="PROTEIN BATD"/>
    <property type="match status" value="1"/>
</dbReference>